<evidence type="ECO:0000313" key="2">
    <source>
        <dbReference type="EMBL" id="GAV22813.1"/>
    </source>
</evidence>
<dbReference type="FunFam" id="3.30.70.270:FF:000001">
    <property type="entry name" value="Diguanylate cyclase domain protein"/>
    <property type="match status" value="1"/>
</dbReference>
<sequence>MRWSFKLRLLLAVLVVLFLGLLAQSILKFIEDRRELLSFHYQKSIENYQLVESLLKHEQLRLSVAANLVLADKKIKRALLNNDKEGLISDLLPFYRKLKEQSIENLLFLLPDGKVLYRFHEPSFNGDSILIRPLVRQVLSTRKPTFGIELGKSGAYIYYLLPIYDQNQIFLGVVQVGEEFEHFLKGLDLLSPYINLFFLPVNQENFAVYNSSDFVGTVKKYGNWFYLGSNQPEMGKRVLNIMPPEKLLNSKSGVVEINSSPYYLQRFNGKNFTEVILCPASDYETYARKIFWQGLIQLLLLGLGSGLLIVFTVNKSLEPLEEILKAFAEVSVKGVMGIEPLKVRAVREFKEFIAGLNELITYVRDEYTELQEINQFQGILQQETREENVYYLIVSLLKQKFNINKVVILRLNESEDRFEEVLATTRIGCRKDVLYKPELCKVKRTGKSLWVKESVDLCPEFTDEDDYFCYPMIIGGKIRGVIQARIPKETRVNFDKVVRYLSLAAPVIYNTRLLAKAQKRALEDQLTGLYNRRFMQGFLDKQLAIAERTGQPLAVIMFDLDHFKEINDNFGHLTGDELLKVLATLIQETVRRQDLAVRYGGDEFLLILPDTDRTGAKELAEKLKRAIAQNIFPGAIGGIKLTASFGIAVYPEDGRRIEELIQVADDYLYRAKREGRNCIVSG</sequence>
<name>A0A1L8CV77_9THEO</name>
<dbReference type="AlphaFoldDB" id="A0A1L8CV77"/>
<dbReference type="SUPFAM" id="SSF55781">
    <property type="entry name" value="GAF domain-like"/>
    <property type="match status" value="1"/>
</dbReference>
<evidence type="ECO:0000313" key="3">
    <source>
        <dbReference type="Proteomes" id="UP000187485"/>
    </source>
</evidence>
<organism evidence="2 3">
    <name type="scientific">Carboxydothermus pertinax</name>
    <dbReference type="NCBI Taxonomy" id="870242"/>
    <lineage>
        <taxon>Bacteria</taxon>
        <taxon>Bacillati</taxon>
        <taxon>Bacillota</taxon>
        <taxon>Clostridia</taxon>
        <taxon>Thermoanaerobacterales</taxon>
        <taxon>Thermoanaerobacteraceae</taxon>
        <taxon>Carboxydothermus</taxon>
    </lineage>
</organism>
<dbReference type="RefSeq" id="WP_075859272.1">
    <property type="nucleotide sequence ID" value="NZ_BDJK01000020.1"/>
</dbReference>
<proteinExistence type="predicted"/>
<dbReference type="Gene3D" id="3.30.70.270">
    <property type="match status" value="1"/>
</dbReference>
<dbReference type="SUPFAM" id="SSF55073">
    <property type="entry name" value="Nucleotide cyclase"/>
    <property type="match status" value="1"/>
</dbReference>
<dbReference type="STRING" id="870242.cpu_13230"/>
<comment type="caution">
    <text evidence="2">The sequence shown here is derived from an EMBL/GenBank/DDBJ whole genome shotgun (WGS) entry which is preliminary data.</text>
</comment>
<dbReference type="OrthoDB" id="9783388at2"/>
<protein>
    <submittedName>
        <fullName evidence="2">Diguanylate cyclase</fullName>
    </submittedName>
</protein>
<dbReference type="InterPro" id="IPR000160">
    <property type="entry name" value="GGDEF_dom"/>
</dbReference>
<dbReference type="Gene3D" id="3.30.450.20">
    <property type="entry name" value="PAS domain"/>
    <property type="match status" value="1"/>
</dbReference>
<dbReference type="Pfam" id="PF00990">
    <property type="entry name" value="GGDEF"/>
    <property type="match status" value="1"/>
</dbReference>
<evidence type="ECO:0000259" key="1">
    <source>
        <dbReference type="PROSITE" id="PS50887"/>
    </source>
</evidence>
<dbReference type="PANTHER" id="PTHR45138">
    <property type="entry name" value="REGULATORY COMPONENTS OF SENSORY TRANSDUCTION SYSTEM"/>
    <property type="match status" value="1"/>
</dbReference>
<keyword evidence="3" id="KW-1185">Reference proteome</keyword>
<dbReference type="Proteomes" id="UP000187485">
    <property type="component" value="Unassembled WGS sequence"/>
</dbReference>
<dbReference type="PANTHER" id="PTHR45138:SF6">
    <property type="entry name" value="DIGUANYLATE CYCLASE DGCN"/>
    <property type="match status" value="1"/>
</dbReference>
<dbReference type="InterPro" id="IPR029787">
    <property type="entry name" value="Nucleotide_cyclase"/>
</dbReference>
<dbReference type="PROSITE" id="PS50887">
    <property type="entry name" value="GGDEF"/>
    <property type="match status" value="1"/>
</dbReference>
<accession>A0A1L8CV77</accession>
<feature type="domain" description="GGDEF" evidence="1">
    <location>
        <begin position="551"/>
        <end position="682"/>
    </location>
</feature>
<dbReference type="GO" id="GO:1902201">
    <property type="term" value="P:negative regulation of bacterial-type flagellum-dependent cell motility"/>
    <property type="evidence" value="ECO:0007669"/>
    <property type="project" value="TreeGrafter"/>
</dbReference>
<dbReference type="Pfam" id="PF14827">
    <property type="entry name" value="dCache_3"/>
    <property type="match status" value="1"/>
</dbReference>
<dbReference type="EMBL" id="BDJK01000020">
    <property type="protein sequence ID" value="GAV22813.1"/>
    <property type="molecule type" value="Genomic_DNA"/>
</dbReference>
<dbReference type="InterPro" id="IPR029016">
    <property type="entry name" value="GAF-like_dom_sf"/>
</dbReference>
<dbReference type="NCBIfam" id="TIGR00254">
    <property type="entry name" value="GGDEF"/>
    <property type="match status" value="1"/>
</dbReference>
<gene>
    <name evidence="2" type="ORF">cpu_13230</name>
</gene>
<dbReference type="InterPro" id="IPR050469">
    <property type="entry name" value="Diguanylate_Cyclase"/>
</dbReference>
<dbReference type="Gene3D" id="3.30.450.40">
    <property type="match status" value="1"/>
</dbReference>
<dbReference type="SMART" id="SM00267">
    <property type="entry name" value="GGDEF"/>
    <property type="match status" value="1"/>
</dbReference>
<reference evidence="3" key="1">
    <citation type="submission" date="2016-12" db="EMBL/GenBank/DDBJ databases">
        <title>Draft Genome Sequences od Carboxydothermus pertinax and islandicus, Hydrogenogenic Carboxydotrophic Bacteria.</title>
        <authorList>
            <person name="Fukuyama Y."/>
            <person name="Ohmae K."/>
            <person name="Yoneda Y."/>
            <person name="Yoshida T."/>
            <person name="Sako Y."/>
        </authorList>
    </citation>
    <scope>NUCLEOTIDE SEQUENCE [LARGE SCALE GENOMIC DNA]</scope>
    <source>
        <strain evidence="3">Ug1</strain>
    </source>
</reference>
<dbReference type="InterPro" id="IPR043128">
    <property type="entry name" value="Rev_trsase/Diguanyl_cyclase"/>
</dbReference>
<dbReference type="GO" id="GO:0052621">
    <property type="term" value="F:diguanylate cyclase activity"/>
    <property type="evidence" value="ECO:0007669"/>
    <property type="project" value="TreeGrafter"/>
</dbReference>
<dbReference type="GO" id="GO:0043709">
    <property type="term" value="P:cell adhesion involved in single-species biofilm formation"/>
    <property type="evidence" value="ECO:0007669"/>
    <property type="project" value="TreeGrafter"/>
</dbReference>
<dbReference type="CDD" id="cd01949">
    <property type="entry name" value="GGDEF"/>
    <property type="match status" value="1"/>
</dbReference>
<dbReference type="InterPro" id="IPR029151">
    <property type="entry name" value="Sensor-like_sf"/>
</dbReference>
<dbReference type="InterPro" id="IPR029150">
    <property type="entry name" value="dCache_3"/>
</dbReference>
<dbReference type="SUPFAM" id="SSF103190">
    <property type="entry name" value="Sensory domain-like"/>
    <property type="match status" value="1"/>
</dbReference>
<dbReference type="GO" id="GO:0005886">
    <property type="term" value="C:plasma membrane"/>
    <property type="evidence" value="ECO:0007669"/>
    <property type="project" value="TreeGrafter"/>
</dbReference>